<feature type="compositionally biased region" description="Polar residues" evidence="4">
    <location>
        <begin position="30"/>
        <end position="42"/>
    </location>
</feature>
<dbReference type="InterPro" id="IPR001401">
    <property type="entry name" value="Dynamin_GTPase"/>
</dbReference>
<keyword evidence="3" id="KW-0175">Coiled coil</keyword>
<name>A0A7S4JM12_9STRA</name>
<dbReference type="GO" id="GO:0005525">
    <property type="term" value="F:GTP binding"/>
    <property type="evidence" value="ECO:0007669"/>
    <property type="project" value="InterPro"/>
</dbReference>
<reference evidence="7" key="1">
    <citation type="submission" date="2021-01" db="EMBL/GenBank/DDBJ databases">
        <authorList>
            <person name="Corre E."/>
            <person name="Pelletier E."/>
            <person name="Niang G."/>
            <person name="Scheremetjew M."/>
            <person name="Finn R."/>
            <person name="Kale V."/>
            <person name="Holt S."/>
            <person name="Cochrane G."/>
            <person name="Meng A."/>
            <person name="Brown T."/>
            <person name="Cohen L."/>
        </authorList>
    </citation>
    <scope>NUCLEOTIDE SEQUENCE</scope>
    <source>
        <strain evidence="7">Isolate 1302-5</strain>
    </source>
</reference>
<dbReference type="GO" id="GO:0016020">
    <property type="term" value="C:membrane"/>
    <property type="evidence" value="ECO:0007669"/>
    <property type="project" value="TreeGrafter"/>
</dbReference>
<protein>
    <recommendedName>
        <fullName evidence="8">Dynamin GTPase</fullName>
    </recommendedName>
</protein>
<feature type="coiled-coil region" evidence="3">
    <location>
        <begin position="831"/>
        <end position="861"/>
    </location>
</feature>
<dbReference type="InterPro" id="IPR022812">
    <property type="entry name" value="Dynamin"/>
</dbReference>
<dbReference type="GO" id="GO:0008017">
    <property type="term" value="F:microtubule binding"/>
    <property type="evidence" value="ECO:0007669"/>
    <property type="project" value="TreeGrafter"/>
</dbReference>
<dbReference type="InterPro" id="IPR045063">
    <property type="entry name" value="Dynamin_N"/>
</dbReference>
<dbReference type="GO" id="GO:0003924">
    <property type="term" value="F:GTPase activity"/>
    <property type="evidence" value="ECO:0007669"/>
    <property type="project" value="InterPro"/>
</dbReference>
<evidence type="ECO:0000259" key="5">
    <source>
        <dbReference type="PROSITE" id="PS51388"/>
    </source>
</evidence>
<dbReference type="InterPro" id="IPR027417">
    <property type="entry name" value="P-loop_NTPase"/>
</dbReference>
<dbReference type="PANTHER" id="PTHR11566">
    <property type="entry name" value="DYNAMIN"/>
    <property type="match status" value="1"/>
</dbReference>
<dbReference type="Pfam" id="PF01031">
    <property type="entry name" value="Dynamin_M"/>
    <property type="match status" value="1"/>
</dbReference>
<keyword evidence="2" id="KW-0342">GTP-binding</keyword>
<dbReference type="InterPro" id="IPR030381">
    <property type="entry name" value="G_DYNAMIN_dom"/>
</dbReference>
<dbReference type="CDD" id="cd08771">
    <property type="entry name" value="DLP_1"/>
    <property type="match status" value="1"/>
</dbReference>
<dbReference type="PRINTS" id="PR00195">
    <property type="entry name" value="DYNAMIN"/>
</dbReference>
<feature type="domain" description="GED" evidence="5">
    <location>
        <begin position="769"/>
        <end position="863"/>
    </location>
</feature>
<dbReference type="GO" id="GO:0005874">
    <property type="term" value="C:microtubule"/>
    <property type="evidence" value="ECO:0007669"/>
    <property type="project" value="TreeGrafter"/>
</dbReference>
<evidence type="ECO:0000256" key="3">
    <source>
        <dbReference type="SAM" id="Coils"/>
    </source>
</evidence>
<dbReference type="AlphaFoldDB" id="A0A7S4JM12"/>
<evidence type="ECO:0000313" key="7">
    <source>
        <dbReference type="EMBL" id="CAE2267587.1"/>
    </source>
</evidence>
<feature type="region of interest" description="Disordered" evidence="4">
    <location>
        <begin position="1"/>
        <end position="69"/>
    </location>
</feature>
<sequence>MQETPQVSEASGGGDSNVTPIVSKQPMFKFSSTDDANFSFGASSKKQGEQKPKKREKKTSKSGNTDFEALTKKHIRPLIELNDEINKLTAKENAINSTRIVVAGDQSHGKTSLLEALSGVDLPRGEGIQTRVPLVLKLRDSDGLFKDEYALIKIESSDSDPERIALDEIGDKVQDYTERAAGEGKDVRDSPIELKIFRRNQADLTLVDLPGITRVALSDQAGGDGKKLENLIIGMCRRYMAPKESILLNVVSAMVDFTTSASLQLSRELDPDGERTMLCVTKVDQHRETGLHEKIQSAMDMMDLPEDNVFAVRNRSQKENNENVPLDEVRRLEMAELQRALEDEDVDYGLGVAALSQRLVKVQHDQIIQTLPKTREAIVNQISDLEDNLEKYGDPIGDAASCRAKSVQHIDEIVGQLQGEVAGRATPAFQNNLGSCEGGRVEITLTVERWSEVRKSKVPFISKKKSMRKFVFGLSIYPSNPVKDKPEEKGVSAYLTVTAPPGLPVKEMIVSFSVSTSSASKPVEMCCDKDFGESVTGKDGHAWGWKTFLSSEQADNIKASAVFTLTADVNELVLGSSLSSCEAETLPLCTHLANLNDDLATNVDYLYSNQHFFSETFRESIAREVSVSRGGIGLPGAVAPHVPVNVIRSMLRELPFVVTGHRNDVFGACNETTQGTISEFVDAGRYPKLSKLLVEESAGILATHHANLMELHLYILEWEETINSSNHYFMDTVQSIRSSIFDEDAEKPAYLNDLTPKSIKAMSNEDQKLVDMQIEIFAYWKLMKKRFVDNIIQSTHSELVSKPFNKIMKPALLDAVFQSGDQEIVLLLSPEEATVRKRAKLEKRLKKLKEAHAKMNEIKELAPYSL</sequence>
<dbReference type="SMART" id="SM00053">
    <property type="entry name" value="DYNc"/>
    <property type="match status" value="1"/>
</dbReference>
<dbReference type="GO" id="GO:0005737">
    <property type="term" value="C:cytoplasm"/>
    <property type="evidence" value="ECO:0007669"/>
    <property type="project" value="TreeGrafter"/>
</dbReference>
<dbReference type="Pfam" id="PF02212">
    <property type="entry name" value="GED"/>
    <property type="match status" value="1"/>
</dbReference>
<feature type="domain" description="Dynamin-type G" evidence="6">
    <location>
        <begin position="94"/>
        <end position="372"/>
    </location>
</feature>
<evidence type="ECO:0008006" key="8">
    <source>
        <dbReference type="Google" id="ProtNLM"/>
    </source>
</evidence>
<evidence type="ECO:0000256" key="1">
    <source>
        <dbReference type="ARBA" id="ARBA00022741"/>
    </source>
</evidence>
<evidence type="ECO:0000256" key="2">
    <source>
        <dbReference type="ARBA" id="ARBA00023134"/>
    </source>
</evidence>
<dbReference type="PROSITE" id="PS51388">
    <property type="entry name" value="GED"/>
    <property type="match status" value="1"/>
</dbReference>
<evidence type="ECO:0000259" key="6">
    <source>
        <dbReference type="PROSITE" id="PS51718"/>
    </source>
</evidence>
<dbReference type="InterPro" id="IPR003130">
    <property type="entry name" value="GED"/>
</dbReference>
<dbReference type="PANTHER" id="PTHR11566:SF173">
    <property type="entry name" value="DYNAMIN-RELATED PROTEIN 4C"/>
    <property type="match status" value="1"/>
</dbReference>
<dbReference type="Gene3D" id="1.20.120.1240">
    <property type="entry name" value="Dynamin, middle domain"/>
    <property type="match status" value="1"/>
</dbReference>
<accession>A0A7S4JM12</accession>
<dbReference type="InterPro" id="IPR020850">
    <property type="entry name" value="GED_dom"/>
</dbReference>
<evidence type="ECO:0000256" key="4">
    <source>
        <dbReference type="SAM" id="MobiDB-lite"/>
    </source>
</evidence>
<dbReference type="InterPro" id="IPR000375">
    <property type="entry name" value="Dynamin_stalk"/>
</dbReference>
<dbReference type="Gene3D" id="3.40.50.300">
    <property type="entry name" value="P-loop containing nucleotide triphosphate hydrolases"/>
    <property type="match status" value="1"/>
</dbReference>
<dbReference type="Pfam" id="PF00350">
    <property type="entry name" value="Dynamin_N"/>
    <property type="match status" value="1"/>
</dbReference>
<dbReference type="EMBL" id="HBKQ01043339">
    <property type="protein sequence ID" value="CAE2267587.1"/>
    <property type="molecule type" value="Transcribed_RNA"/>
</dbReference>
<proteinExistence type="predicted"/>
<dbReference type="PROSITE" id="PS51718">
    <property type="entry name" value="G_DYNAMIN_2"/>
    <property type="match status" value="1"/>
</dbReference>
<keyword evidence="1" id="KW-0547">Nucleotide-binding</keyword>
<gene>
    <name evidence="7" type="ORF">OAUR00152_LOCUS29872</name>
</gene>
<dbReference type="SUPFAM" id="SSF52540">
    <property type="entry name" value="P-loop containing nucleoside triphosphate hydrolases"/>
    <property type="match status" value="1"/>
</dbReference>
<organism evidence="7">
    <name type="scientific">Odontella aurita</name>
    <dbReference type="NCBI Taxonomy" id="265563"/>
    <lineage>
        <taxon>Eukaryota</taxon>
        <taxon>Sar</taxon>
        <taxon>Stramenopiles</taxon>
        <taxon>Ochrophyta</taxon>
        <taxon>Bacillariophyta</taxon>
        <taxon>Mediophyceae</taxon>
        <taxon>Biddulphiophycidae</taxon>
        <taxon>Eupodiscales</taxon>
        <taxon>Odontellaceae</taxon>
        <taxon>Odontella</taxon>
    </lineage>
</organism>